<dbReference type="GO" id="GO:0005975">
    <property type="term" value="P:carbohydrate metabolic process"/>
    <property type="evidence" value="ECO:0007669"/>
    <property type="project" value="UniProtKB-UniRule"/>
</dbReference>
<dbReference type="RefSeq" id="XP_031565087.1">
    <property type="nucleotide sequence ID" value="XM_031709227.1"/>
</dbReference>
<evidence type="ECO:0000256" key="6">
    <source>
        <dbReference type="RuleBase" id="RU365095"/>
    </source>
</evidence>
<dbReference type="GO" id="GO:0017057">
    <property type="term" value="F:6-phosphogluconolactonase activity"/>
    <property type="evidence" value="ECO:0007669"/>
    <property type="project" value="UniProtKB-UniRule"/>
</dbReference>
<dbReference type="Pfam" id="PF01182">
    <property type="entry name" value="Glucosamine_iso"/>
    <property type="match status" value="1"/>
</dbReference>
<organism evidence="8 9">
    <name type="scientific">Actinia tenebrosa</name>
    <name type="common">Australian red waratah sea anemone</name>
    <dbReference type="NCBI Taxonomy" id="6105"/>
    <lineage>
        <taxon>Eukaryota</taxon>
        <taxon>Metazoa</taxon>
        <taxon>Cnidaria</taxon>
        <taxon>Anthozoa</taxon>
        <taxon>Hexacorallia</taxon>
        <taxon>Actiniaria</taxon>
        <taxon>Actiniidae</taxon>
        <taxon>Actinia</taxon>
    </lineage>
</organism>
<evidence type="ECO:0000256" key="2">
    <source>
        <dbReference type="ARBA" id="ARBA00004961"/>
    </source>
</evidence>
<dbReference type="Gene3D" id="3.40.50.1360">
    <property type="match status" value="1"/>
</dbReference>
<dbReference type="AlphaFoldDB" id="A0A6P8IEB6"/>
<proteinExistence type="inferred from homology"/>
<dbReference type="GO" id="GO:0006098">
    <property type="term" value="P:pentose-phosphate shunt"/>
    <property type="evidence" value="ECO:0007669"/>
    <property type="project" value="UniProtKB-UniPathway"/>
</dbReference>
<dbReference type="KEGG" id="aten:116300367"/>
<dbReference type="EC" id="3.1.1.31" evidence="4 6"/>
<keyword evidence="5 6" id="KW-0378">Hydrolase</keyword>
<dbReference type="InParanoid" id="A0A6P8IEB6"/>
<dbReference type="OrthoDB" id="432544at2759"/>
<protein>
    <recommendedName>
        <fullName evidence="4 6">6-phosphogluconolactonase</fullName>
        <shortName evidence="6">6PGL</shortName>
        <ecNumber evidence="4 6">3.1.1.31</ecNumber>
    </recommendedName>
</protein>
<comment type="pathway">
    <text evidence="2 6">Carbohydrate degradation; pentose phosphate pathway; D-ribulose 5-phosphate from D-glucose 6-phosphate (oxidative stage): step 2/3.</text>
</comment>
<evidence type="ECO:0000259" key="7">
    <source>
        <dbReference type="Pfam" id="PF01182"/>
    </source>
</evidence>
<dbReference type="PANTHER" id="PTHR11054:SF0">
    <property type="entry name" value="6-PHOSPHOGLUCONOLACTONASE"/>
    <property type="match status" value="1"/>
</dbReference>
<dbReference type="NCBIfam" id="TIGR01198">
    <property type="entry name" value="pgl"/>
    <property type="match status" value="1"/>
</dbReference>
<dbReference type="CDD" id="cd01400">
    <property type="entry name" value="6PGL"/>
    <property type="match status" value="1"/>
</dbReference>
<accession>A0A6P8IEB6</accession>
<comment type="function">
    <text evidence="6">Hydrolysis of 6-phosphogluconolactone to 6-phosphogluconate.</text>
</comment>
<dbReference type="InterPro" id="IPR005900">
    <property type="entry name" value="6-phosphogluconolactonase_DevB"/>
</dbReference>
<dbReference type="GeneID" id="116300367"/>
<evidence type="ECO:0000313" key="9">
    <source>
        <dbReference type="RefSeq" id="XP_031565087.1"/>
    </source>
</evidence>
<dbReference type="FunCoup" id="A0A6P8IEB6">
    <property type="interactions" value="1023"/>
</dbReference>
<sequence>MADESQQVWTFSSEEDLQRSVCSLIAEKSKEAIANHGFFSVAFSGGSSAKIICKGLQTEDIDFSKWRILFCDERYVELTDPDSNYNIVKEQLLDKISSAPEVVLALNASLPLDEAAKEYETKLRGLYPKEKGVPQLDMLLLGMGSDGHICSLFPDHPLLKESTRLVAPISDSPKPPPCRITLTYPVIHAARGAIFVATGVSKAEVVKRALEGKEENLLPAARVKLTNGKVYWFLDEGSSSLVKK</sequence>
<dbReference type="FunFam" id="3.40.50.1360:FF:000005">
    <property type="entry name" value="6-phosphogluconolactonase"/>
    <property type="match status" value="1"/>
</dbReference>
<evidence type="ECO:0000256" key="1">
    <source>
        <dbReference type="ARBA" id="ARBA00000832"/>
    </source>
</evidence>
<name>A0A6P8IEB6_ACTTE</name>
<dbReference type="InterPro" id="IPR006148">
    <property type="entry name" value="Glc/Gal-6P_isomerase"/>
</dbReference>
<feature type="domain" description="Glucosamine/galactosamine-6-phosphate isomerase" evidence="7">
    <location>
        <begin position="13"/>
        <end position="232"/>
    </location>
</feature>
<evidence type="ECO:0000256" key="5">
    <source>
        <dbReference type="ARBA" id="ARBA00022801"/>
    </source>
</evidence>
<dbReference type="SUPFAM" id="SSF100950">
    <property type="entry name" value="NagB/RpiA/CoA transferase-like"/>
    <property type="match status" value="1"/>
</dbReference>
<gene>
    <name evidence="9" type="primary">LOC116300367</name>
</gene>
<dbReference type="InterPro" id="IPR037171">
    <property type="entry name" value="NagB/RpiA_transferase-like"/>
</dbReference>
<comment type="catalytic activity">
    <reaction evidence="1 6">
        <text>6-phospho-D-glucono-1,5-lactone + H2O = 6-phospho-D-gluconate + H(+)</text>
        <dbReference type="Rhea" id="RHEA:12556"/>
        <dbReference type="ChEBI" id="CHEBI:15377"/>
        <dbReference type="ChEBI" id="CHEBI:15378"/>
        <dbReference type="ChEBI" id="CHEBI:57955"/>
        <dbReference type="ChEBI" id="CHEBI:58759"/>
        <dbReference type="EC" id="3.1.1.31"/>
    </reaction>
</comment>
<reference evidence="9" key="1">
    <citation type="submission" date="2025-08" db="UniProtKB">
        <authorList>
            <consortium name="RefSeq"/>
        </authorList>
    </citation>
    <scope>IDENTIFICATION</scope>
    <source>
        <tissue evidence="9">Tentacle</tissue>
    </source>
</reference>
<dbReference type="UniPathway" id="UPA00115">
    <property type="reaction ID" value="UER00409"/>
</dbReference>
<dbReference type="PANTHER" id="PTHR11054">
    <property type="entry name" value="6-PHOSPHOGLUCONOLACTONASE"/>
    <property type="match status" value="1"/>
</dbReference>
<comment type="similarity">
    <text evidence="3 6">Belongs to the glucosamine/galactosamine-6-phosphate isomerase family. 6-phosphogluconolactonase subfamily.</text>
</comment>
<evidence type="ECO:0000256" key="4">
    <source>
        <dbReference type="ARBA" id="ARBA00013198"/>
    </source>
</evidence>
<keyword evidence="8" id="KW-1185">Reference proteome</keyword>
<dbReference type="Proteomes" id="UP000515163">
    <property type="component" value="Unplaced"/>
</dbReference>
<evidence type="ECO:0000256" key="3">
    <source>
        <dbReference type="ARBA" id="ARBA00010662"/>
    </source>
</evidence>
<evidence type="ECO:0000313" key="8">
    <source>
        <dbReference type="Proteomes" id="UP000515163"/>
    </source>
</evidence>
<dbReference type="InterPro" id="IPR039104">
    <property type="entry name" value="6PGL"/>
</dbReference>